<proteinExistence type="inferred from homology"/>
<keyword evidence="2 7" id="KW-0813">Transport</keyword>
<evidence type="ECO:0000256" key="2">
    <source>
        <dbReference type="ARBA" id="ARBA00022448"/>
    </source>
</evidence>
<dbReference type="Pfam" id="PF00528">
    <property type="entry name" value="BPD_transp_1"/>
    <property type="match status" value="1"/>
</dbReference>
<evidence type="ECO:0000256" key="4">
    <source>
        <dbReference type="ARBA" id="ARBA00022692"/>
    </source>
</evidence>
<dbReference type="EMBL" id="JAMBOL010000007">
    <property type="protein sequence ID" value="MCM3714450.1"/>
    <property type="molecule type" value="Genomic_DNA"/>
</dbReference>
<dbReference type="PANTHER" id="PTHR43744">
    <property type="entry name" value="ABC TRANSPORTER PERMEASE PROTEIN MG189-RELATED-RELATED"/>
    <property type="match status" value="1"/>
</dbReference>
<dbReference type="InterPro" id="IPR035906">
    <property type="entry name" value="MetI-like_sf"/>
</dbReference>
<dbReference type="Gene3D" id="1.10.3720.10">
    <property type="entry name" value="MetI-like"/>
    <property type="match status" value="1"/>
</dbReference>
<protein>
    <submittedName>
        <fullName evidence="9">Carbohydrate ABC transporter permease</fullName>
    </submittedName>
</protein>
<dbReference type="PROSITE" id="PS50928">
    <property type="entry name" value="ABC_TM1"/>
    <property type="match status" value="1"/>
</dbReference>
<accession>A0A9X2DQS3</accession>
<dbReference type="PANTHER" id="PTHR43744:SF12">
    <property type="entry name" value="ABC TRANSPORTER PERMEASE PROTEIN MG189-RELATED"/>
    <property type="match status" value="1"/>
</dbReference>
<evidence type="ECO:0000259" key="8">
    <source>
        <dbReference type="PROSITE" id="PS50928"/>
    </source>
</evidence>
<name>A0A9X2DQS3_9BACI</name>
<dbReference type="Proteomes" id="UP001139179">
    <property type="component" value="Unassembled WGS sequence"/>
</dbReference>
<feature type="transmembrane region" description="Helical" evidence="7">
    <location>
        <begin position="218"/>
        <end position="239"/>
    </location>
</feature>
<dbReference type="GO" id="GO:0055085">
    <property type="term" value="P:transmembrane transport"/>
    <property type="evidence" value="ECO:0007669"/>
    <property type="project" value="InterPro"/>
</dbReference>
<feature type="transmembrane region" description="Helical" evidence="7">
    <location>
        <begin position="30"/>
        <end position="52"/>
    </location>
</feature>
<evidence type="ECO:0000313" key="10">
    <source>
        <dbReference type="Proteomes" id="UP001139179"/>
    </source>
</evidence>
<keyword evidence="6 7" id="KW-0472">Membrane</keyword>
<comment type="similarity">
    <text evidence="7">Belongs to the binding-protein-dependent transport system permease family.</text>
</comment>
<feature type="transmembrane region" description="Helical" evidence="7">
    <location>
        <begin position="89"/>
        <end position="114"/>
    </location>
</feature>
<keyword evidence="3" id="KW-1003">Cell membrane</keyword>
<feature type="transmembrane region" description="Helical" evidence="7">
    <location>
        <begin position="159"/>
        <end position="180"/>
    </location>
</feature>
<evidence type="ECO:0000256" key="5">
    <source>
        <dbReference type="ARBA" id="ARBA00022989"/>
    </source>
</evidence>
<keyword evidence="5 7" id="KW-1133">Transmembrane helix</keyword>
<feature type="transmembrane region" description="Helical" evidence="7">
    <location>
        <begin position="126"/>
        <end position="147"/>
    </location>
</feature>
<dbReference type="RefSeq" id="WP_251223230.1">
    <property type="nucleotide sequence ID" value="NZ_JAMBOL010000007.1"/>
</dbReference>
<evidence type="ECO:0000256" key="6">
    <source>
        <dbReference type="ARBA" id="ARBA00023136"/>
    </source>
</evidence>
<dbReference type="CDD" id="cd06261">
    <property type="entry name" value="TM_PBP2"/>
    <property type="match status" value="1"/>
</dbReference>
<keyword evidence="10" id="KW-1185">Reference proteome</keyword>
<evidence type="ECO:0000256" key="1">
    <source>
        <dbReference type="ARBA" id="ARBA00004651"/>
    </source>
</evidence>
<comment type="subcellular location">
    <subcellularLocation>
        <location evidence="1 7">Cell membrane</location>
        <topology evidence="1 7">Multi-pass membrane protein</topology>
    </subcellularLocation>
</comment>
<evidence type="ECO:0000256" key="7">
    <source>
        <dbReference type="RuleBase" id="RU363032"/>
    </source>
</evidence>
<keyword evidence="4 7" id="KW-0812">Transmembrane</keyword>
<gene>
    <name evidence="9" type="ORF">M3202_10160</name>
</gene>
<feature type="domain" description="ABC transmembrane type-1" evidence="8">
    <location>
        <begin position="90"/>
        <end position="281"/>
    </location>
</feature>
<comment type="caution">
    <text evidence="9">The sequence shown here is derived from an EMBL/GenBank/DDBJ whole genome shotgun (WGS) entry which is preliminary data.</text>
</comment>
<reference evidence="9" key="1">
    <citation type="submission" date="2022-05" db="EMBL/GenBank/DDBJ databases">
        <title>Comparative Genomics of Spacecraft Associated Microbes.</title>
        <authorList>
            <person name="Tran M.T."/>
            <person name="Wright A."/>
            <person name="Seuylemezian A."/>
            <person name="Eisen J."/>
            <person name="Coil D."/>
        </authorList>
    </citation>
    <scope>NUCLEOTIDE SEQUENCE</scope>
    <source>
        <strain evidence="9">214.1.1</strain>
    </source>
</reference>
<evidence type="ECO:0000313" key="9">
    <source>
        <dbReference type="EMBL" id="MCM3714450.1"/>
    </source>
</evidence>
<dbReference type="SUPFAM" id="SSF161098">
    <property type="entry name" value="MetI-like"/>
    <property type="match status" value="1"/>
</dbReference>
<dbReference type="InterPro" id="IPR000515">
    <property type="entry name" value="MetI-like"/>
</dbReference>
<organism evidence="9 10">
    <name type="scientific">Halalkalibacter oceani</name>
    <dbReference type="NCBI Taxonomy" id="1653776"/>
    <lineage>
        <taxon>Bacteria</taxon>
        <taxon>Bacillati</taxon>
        <taxon>Bacillota</taxon>
        <taxon>Bacilli</taxon>
        <taxon>Bacillales</taxon>
        <taxon>Bacillaceae</taxon>
        <taxon>Halalkalibacter</taxon>
    </lineage>
</organism>
<evidence type="ECO:0000256" key="3">
    <source>
        <dbReference type="ARBA" id="ARBA00022475"/>
    </source>
</evidence>
<dbReference type="AlphaFoldDB" id="A0A9X2DQS3"/>
<dbReference type="GO" id="GO:0005886">
    <property type="term" value="C:plasma membrane"/>
    <property type="evidence" value="ECO:0007669"/>
    <property type="project" value="UniProtKB-SubCell"/>
</dbReference>
<feature type="transmembrane region" description="Helical" evidence="7">
    <location>
        <begin position="259"/>
        <end position="281"/>
    </location>
</feature>
<sequence>MNTEGQLQERSIPVTSTGTKKRAKLTLFQVIKYFFVWGYAALTVGLFVWVTLTAFKSNREIFADPFGLPSSFNFENFVNAWNSANMSSYFLNSLIVAASTVILCIVLGSTVSFVIARFQFRGNMLLYALFIIGVTIPLQSLLLPIFFKMQSLGLRNTLLSLIIVYTALNLPKAVFILVGFMKSIPKELEEAAIIDGCNYWKMFYKVIMPISKPGISTVGILVFIAAWNEYVFATILVSADVARTLPLGLANFQTSYASNYGLIAAGVLISVIPVIIVYMILQEQIIKGMTAGAVKG</sequence>